<accession>A0ACB0J3G3</accession>
<organism evidence="1 2">
    <name type="scientific">Trifolium pratense</name>
    <name type="common">Red clover</name>
    <dbReference type="NCBI Taxonomy" id="57577"/>
    <lineage>
        <taxon>Eukaryota</taxon>
        <taxon>Viridiplantae</taxon>
        <taxon>Streptophyta</taxon>
        <taxon>Embryophyta</taxon>
        <taxon>Tracheophyta</taxon>
        <taxon>Spermatophyta</taxon>
        <taxon>Magnoliopsida</taxon>
        <taxon>eudicotyledons</taxon>
        <taxon>Gunneridae</taxon>
        <taxon>Pentapetalae</taxon>
        <taxon>rosids</taxon>
        <taxon>fabids</taxon>
        <taxon>Fabales</taxon>
        <taxon>Fabaceae</taxon>
        <taxon>Papilionoideae</taxon>
        <taxon>50 kb inversion clade</taxon>
        <taxon>NPAAA clade</taxon>
        <taxon>Hologalegina</taxon>
        <taxon>IRL clade</taxon>
        <taxon>Trifolieae</taxon>
        <taxon>Trifolium</taxon>
    </lineage>
</organism>
<gene>
    <name evidence="1" type="ORF">MILVUS5_LOCUS9129</name>
</gene>
<evidence type="ECO:0000313" key="2">
    <source>
        <dbReference type="Proteomes" id="UP001177021"/>
    </source>
</evidence>
<dbReference type="Proteomes" id="UP001177021">
    <property type="component" value="Unassembled WGS sequence"/>
</dbReference>
<proteinExistence type="predicted"/>
<keyword evidence="2" id="KW-1185">Reference proteome</keyword>
<protein>
    <submittedName>
        <fullName evidence="1">Uncharacterized protein</fullName>
    </submittedName>
</protein>
<name>A0ACB0J3G3_TRIPR</name>
<evidence type="ECO:0000313" key="1">
    <source>
        <dbReference type="EMBL" id="CAJ2639034.1"/>
    </source>
</evidence>
<reference evidence="1" key="1">
    <citation type="submission" date="2023-10" db="EMBL/GenBank/DDBJ databases">
        <authorList>
            <person name="Rodriguez Cubillos JULIANA M."/>
            <person name="De Vega J."/>
        </authorList>
    </citation>
    <scope>NUCLEOTIDE SEQUENCE</scope>
</reference>
<comment type="caution">
    <text evidence="1">The sequence shown here is derived from an EMBL/GenBank/DDBJ whole genome shotgun (WGS) entry which is preliminary data.</text>
</comment>
<sequence>MVLVQGLNQKAARMYWGSFTVALRTIEKELTRRTWMPLCFYNTPSSDMLLSSCMLYPVLQFSLHKQFHHL</sequence>
<dbReference type="EMBL" id="CASHSV030000024">
    <property type="protein sequence ID" value="CAJ2639034.1"/>
    <property type="molecule type" value="Genomic_DNA"/>
</dbReference>